<sequence length="303" mass="32408">MTSSRIRGLAVGILSSATFGLIPLFALPISSKGASFELILFYRFLFAAVAIGLMHRIKHGSFRLVRADLAPITLLGLLYTGSALFLFRGYSYMPSGVATTIHFLYPLFVSALMAVFFGERLRLIPLIAILTALTGVALLMGIFGASVPVSGAGFVIVIISALCYALYIIVVNKSRIRTMSGRKLTFYVFIAAAGFCLIHILYIEGKVSPLPDAASWGNIFLLALIPTVISNLAMVVAVRNIGSTLTSALGAMEPLTSVIVGVWKFNETLTLSSVAGIGCILIAVALIIFAPSNKKQKQETYSS</sequence>
<comment type="similarity">
    <text evidence="2">Belongs to the EamA transporter family.</text>
</comment>
<feature type="transmembrane region" description="Helical" evidence="6">
    <location>
        <begin position="184"/>
        <end position="203"/>
    </location>
</feature>
<feature type="transmembrane region" description="Helical" evidence="6">
    <location>
        <begin position="69"/>
        <end position="90"/>
    </location>
</feature>
<evidence type="ECO:0000256" key="4">
    <source>
        <dbReference type="ARBA" id="ARBA00022989"/>
    </source>
</evidence>
<feature type="transmembrane region" description="Helical" evidence="6">
    <location>
        <begin position="215"/>
        <end position="238"/>
    </location>
</feature>
<dbReference type="GO" id="GO:0016020">
    <property type="term" value="C:membrane"/>
    <property type="evidence" value="ECO:0007669"/>
    <property type="project" value="UniProtKB-SubCell"/>
</dbReference>
<feature type="transmembrane region" description="Helical" evidence="6">
    <location>
        <begin position="245"/>
        <end position="263"/>
    </location>
</feature>
<dbReference type="SUPFAM" id="SSF103481">
    <property type="entry name" value="Multidrug resistance efflux transporter EmrE"/>
    <property type="match status" value="2"/>
</dbReference>
<dbReference type="InterPro" id="IPR050638">
    <property type="entry name" value="AA-Vitamin_Transporters"/>
</dbReference>
<dbReference type="Proteomes" id="UP000245462">
    <property type="component" value="Unassembled WGS sequence"/>
</dbReference>
<feature type="transmembrane region" description="Helical" evidence="6">
    <location>
        <begin position="9"/>
        <end position="27"/>
    </location>
</feature>
<feature type="domain" description="EamA" evidence="7">
    <location>
        <begin position="153"/>
        <end position="288"/>
    </location>
</feature>
<evidence type="ECO:0000256" key="2">
    <source>
        <dbReference type="ARBA" id="ARBA00007362"/>
    </source>
</evidence>
<evidence type="ECO:0000313" key="8">
    <source>
        <dbReference type="EMBL" id="PVZ13461.1"/>
    </source>
</evidence>
<comment type="caution">
    <text evidence="8">The sequence shown here is derived from an EMBL/GenBank/DDBJ whole genome shotgun (WGS) entry which is preliminary data.</text>
</comment>
<feature type="transmembrane region" description="Helical" evidence="6">
    <location>
        <begin position="39"/>
        <end position="57"/>
    </location>
</feature>
<dbReference type="InterPro" id="IPR037185">
    <property type="entry name" value="EmrE-like"/>
</dbReference>
<dbReference type="RefSeq" id="WP_116678755.1">
    <property type="nucleotide sequence ID" value="NZ_JBGZLF010000054.1"/>
</dbReference>
<accession>A0A2U1FMP0</accession>
<feature type="transmembrane region" description="Helical" evidence="6">
    <location>
        <begin position="151"/>
        <end position="172"/>
    </location>
</feature>
<feature type="transmembrane region" description="Helical" evidence="6">
    <location>
        <begin position="123"/>
        <end position="145"/>
    </location>
</feature>
<name>A0A2U1FMP0_9PORP</name>
<evidence type="ECO:0000256" key="6">
    <source>
        <dbReference type="SAM" id="Phobius"/>
    </source>
</evidence>
<dbReference type="OrthoDB" id="9806740at2"/>
<feature type="transmembrane region" description="Helical" evidence="6">
    <location>
        <begin position="269"/>
        <end position="290"/>
    </location>
</feature>
<keyword evidence="5 6" id="KW-0472">Membrane</keyword>
<gene>
    <name evidence="8" type="ORF">C7382_103158</name>
</gene>
<proteinExistence type="inferred from homology"/>
<dbReference type="Pfam" id="PF00892">
    <property type="entry name" value="EamA"/>
    <property type="match status" value="2"/>
</dbReference>
<organism evidence="8 9">
    <name type="scientific">Porphyromonas loveana</name>
    <dbReference type="NCBI Taxonomy" id="1884669"/>
    <lineage>
        <taxon>Bacteria</taxon>
        <taxon>Pseudomonadati</taxon>
        <taxon>Bacteroidota</taxon>
        <taxon>Bacteroidia</taxon>
        <taxon>Bacteroidales</taxon>
        <taxon>Porphyromonadaceae</taxon>
        <taxon>Porphyromonas</taxon>
    </lineage>
</organism>
<dbReference type="PANTHER" id="PTHR32322">
    <property type="entry name" value="INNER MEMBRANE TRANSPORTER"/>
    <property type="match status" value="1"/>
</dbReference>
<keyword evidence="9" id="KW-1185">Reference proteome</keyword>
<comment type="subcellular location">
    <subcellularLocation>
        <location evidence="1">Membrane</location>
        <topology evidence="1">Multi-pass membrane protein</topology>
    </subcellularLocation>
</comment>
<protein>
    <submittedName>
        <fullName evidence="8">EamA domain-containing membrane protein RarD</fullName>
    </submittedName>
</protein>
<evidence type="ECO:0000256" key="1">
    <source>
        <dbReference type="ARBA" id="ARBA00004141"/>
    </source>
</evidence>
<evidence type="ECO:0000313" key="9">
    <source>
        <dbReference type="Proteomes" id="UP000245462"/>
    </source>
</evidence>
<evidence type="ECO:0000256" key="5">
    <source>
        <dbReference type="ARBA" id="ARBA00023136"/>
    </source>
</evidence>
<dbReference type="Gene3D" id="1.10.3730.20">
    <property type="match status" value="1"/>
</dbReference>
<dbReference type="InterPro" id="IPR000620">
    <property type="entry name" value="EamA_dom"/>
</dbReference>
<feature type="transmembrane region" description="Helical" evidence="6">
    <location>
        <begin position="96"/>
        <end position="116"/>
    </location>
</feature>
<evidence type="ECO:0000259" key="7">
    <source>
        <dbReference type="Pfam" id="PF00892"/>
    </source>
</evidence>
<dbReference type="GeneID" id="94550216"/>
<dbReference type="EMBL" id="QEKY01000003">
    <property type="protein sequence ID" value="PVZ13461.1"/>
    <property type="molecule type" value="Genomic_DNA"/>
</dbReference>
<evidence type="ECO:0000256" key="3">
    <source>
        <dbReference type="ARBA" id="ARBA00022692"/>
    </source>
</evidence>
<keyword evidence="3 6" id="KW-0812">Transmembrane</keyword>
<dbReference type="PANTHER" id="PTHR32322:SF2">
    <property type="entry name" value="EAMA DOMAIN-CONTAINING PROTEIN"/>
    <property type="match status" value="1"/>
</dbReference>
<feature type="domain" description="EamA" evidence="7">
    <location>
        <begin position="7"/>
        <end position="140"/>
    </location>
</feature>
<keyword evidence="4 6" id="KW-1133">Transmembrane helix</keyword>
<dbReference type="AlphaFoldDB" id="A0A2U1FMP0"/>
<reference evidence="8 9" key="1">
    <citation type="submission" date="2018-04" db="EMBL/GenBank/DDBJ databases">
        <title>Genomic Encyclopedia of Type Strains, Phase IV (KMG-IV): sequencing the most valuable type-strain genomes for metagenomic binning, comparative biology and taxonomic classification.</title>
        <authorList>
            <person name="Goeker M."/>
        </authorList>
    </citation>
    <scope>NUCLEOTIDE SEQUENCE [LARGE SCALE GENOMIC DNA]</scope>
    <source>
        <strain evidence="8 9">DSM 28520</strain>
    </source>
</reference>